<feature type="compositionally biased region" description="Basic and acidic residues" evidence="1">
    <location>
        <begin position="86"/>
        <end position="97"/>
    </location>
</feature>
<dbReference type="Proteomes" id="UP001148125">
    <property type="component" value="Unassembled WGS sequence"/>
</dbReference>
<keyword evidence="2" id="KW-0472">Membrane</keyword>
<feature type="transmembrane region" description="Helical" evidence="2">
    <location>
        <begin position="6"/>
        <end position="26"/>
    </location>
</feature>
<accession>A0ABT5VJR0</accession>
<keyword evidence="2" id="KW-0812">Transmembrane</keyword>
<reference evidence="3" key="1">
    <citation type="submission" date="2024-05" db="EMBL/GenBank/DDBJ databases">
        <title>Alkalihalobacillus sp. strain MEB203 novel alkaliphilic bacterium from Lonar Lake, India.</title>
        <authorList>
            <person name="Joshi A."/>
            <person name="Thite S."/>
            <person name="Mengade P."/>
        </authorList>
    </citation>
    <scope>NUCLEOTIDE SEQUENCE</scope>
    <source>
        <strain evidence="3">MEB 203</strain>
    </source>
</reference>
<keyword evidence="4" id="KW-1185">Reference proteome</keyword>
<evidence type="ECO:0000256" key="2">
    <source>
        <dbReference type="SAM" id="Phobius"/>
    </source>
</evidence>
<evidence type="ECO:0008006" key="5">
    <source>
        <dbReference type="Google" id="ProtNLM"/>
    </source>
</evidence>
<evidence type="ECO:0000313" key="3">
    <source>
        <dbReference type="EMBL" id="MDE5415690.1"/>
    </source>
</evidence>
<gene>
    <name evidence="3" type="ORF">N7Z68_20285</name>
</gene>
<feature type="region of interest" description="Disordered" evidence="1">
    <location>
        <begin position="86"/>
        <end position="143"/>
    </location>
</feature>
<organism evidence="3 4">
    <name type="scientific">Alkalihalobacterium chitinilyticum</name>
    <dbReference type="NCBI Taxonomy" id="2980103"/>
    <lineage>
        <taxon>Bacteria</taxon>
        <taxon>Bacillati</taxon>
        <taxon>Bacillota</taxon>
        <taxon>Bacilli</taxon>
        <taxon>Bacillales</taxon>
        <taxon>Bacillaceae</taxon>
        <taxon>Alkalihalobacterium</taxon>
    </lineage>
</organism>
<comment type="caution">
    <text evidence="3">The sequence shown here is derived from an EMBL/GenBank/DDBJ whole genome shotgun (WGS) entry which is preliminary data.</text>
</comment>
<sequence>MDSISIMDLATVSAVVAALVTVVGNAFNIDKKYRALLAIGVACLLWFIPREWGNEVLVALVIGLTASGVYSQVKPRDNQNELLRMQMREEIREEQDQQRQNQINPNHNMNYNQTNNIRPNRNPNQNQNQNVNHNNNHDIDTPY</sequence>
<protein>
    <recommendedName>
        <fullName evidence="5">Holin</fullName>
    </recommendedName>
</protein>
<evidence type="ECO:0000256" key="1">
    <source>
        <dbReference type="SAM" id="MobiDB-lite"/>
    </source>
</evidence>
<dbReference type="EMBL" id="JAOTPO010000019">
    <property type="protein sequence ID" value="MDE5415690.1"/>
    <property type="molecule type" value="Genomic_DNA"/>
</dbReference>
<proteinExistence type="predicted"/>
<dbReference type="RefSeq" id="WP_275120291.1">
    <property type="nucleotide sequence ID" value="NZ_JAOTPO010000019.1"/>
</dbReference>
<keyword evidence="2" id="KW-1133">Transmembrane helix</keyword>
<evidence type="ECO:0000313" key="4">
    <source>
        <dbReference type="Proteomes" id="UP001148125"/>
    </source>
</evidence>
<feature type="compositionally biased region" description="Low complexity" evidence="1">
    <location>
        <begin position="98"/>
        <end position="134"/>
    </location>
</feature>
<name>A0ABT5VJR0_9BACI</name>